<dbReference type="Gene3D" id="3.40.50.300">
    <property type="entry name" value="P-loop containing nucleotide triphosphate hydrolases"/>
    <property type="match status" value="2"/>
</dbReference>
<dbReference type="InterPro" id="IPR027417">
    <property type="entry name" value="P-loop_NTPase"/>
</dbReference>
<keyword evidence="4" id="KW-1185">Reference proteome</keyword>
<dbReference type="GO" id="GO:0004386">
    <property type="term" value="F:helicase activity"/>
    <property type="evidence" value="ECO:0007669"/>
    <property type="project" value="InterPro"/>
</dbReference>
<dbReference type="SUPFAM" id="SSF52540">
    <property type="entry name" value="P-loop containing nucleoside triphosphate hydrolases"/>
    <property type="match status" value="1"/>
</dbReference>
<evidence type="ECO:0008006" key="5">
    <source>
        <dbReference type="Google" id="ProtNLM"/>
    </source>
</evidence>
<dbReference type="PANTHER" id="PTHR10887:SF495">
    <property type="entry name" value="HELICASE SENATAXIN ISOFORM X1-RELATED"/>
    <property type="match status" value="1"/>
</dbReference>
<evidence type="ECO:0000313" key="3">
    <source>
        <dbReference type="EMBL" id="MBO1318727.1"/>
    </source>
</evidence>
<feature type="domain" description="DNA2/NAM7 helicase-like C-terminal" evidence="2">
    <location>
        <begin position="600"/>
        <end position="771"/>
    </location>
</feature>
<dbReference type="InterPro" id="IPR041679">
    <property type="entry name" value="DNA2/NAM7-like_C"/>
</dbReference>
<organism evidence="3 4">
    <name type="scientific">Acanthopleuribacter pedis</name>
    <dbReference type="NCBI Taxonomy" id="442870"/>
    <lineage>
        <taxon>Bacteria</taxon>
        <taxon>Pseudomonadati</taxon>
        <taxon>Acidobacteriota</taxon>
        <taxon>Holophagae</taxon>
        <taxon>Acanthopleuribacterales</taxon>
        <taxon>Acanthopleuribacteraceae</taxon>
        <taxon>Acanthopleuribacter</taxon>
    </lineage>
</organism>
<name>A0A8J7Q1J3_9BACT</name>
<reference evidence="3" key="1">
    <citation type="submission" date="2021-03" db="EMBL/GenBank/DDBJ databases">
        <authorList>
            <person name="Wang G."/>
        </authorList>
    </citation>
    <scope>NUCLEOTIDE SEQUENCE</scope>
    <source>
        <strain evidence="3">KCTC 12899</strain>
    </source>
</reference>
<dbReference type="InterPro" id="IPR041677">
    <property type="entry name" value="DNA2/NAM7_AAA_11"/>
</dbReference>
<evidence type="ECO:0000313" key="4">
    <source>
        <dbReference type="Proteomes" id="UP000664417"/>
    </source>
</evidence>
<dbReference type="InterPro" id="IPR047187">
    <property type="entry name" value="SF1_C_Upf1"/>
</dbReference>
<protein>
    <recommendedName>
        <fullName evidence="5">DNA helicase</fullName>
    </recommendedName>
</protein>
<dbReference type="InterPro" id="IPR045055">
    <property type="entry name" value="DNA2/NAM7-like"/>
</dbReference>
<proteinExistence type="predicted"/>
<feature type="domain" description="DNA2/NAM7 helicase helicase" evidence="1">
    <location>
        <begin position="268"/>
        <end position="559"/>
    </location>
</feature>
<dbReference type="PANTHER" id="PTHR10887">
    <property type="entry name" value="DNA2/NAM7 HELICASE FAMILY"/>
    <property type="match status" value="1"/>
</dbReference>
<dbReference type="RefSeq" id="WP_207858400.1">
    <property type="nucleotide sequence ID" value="NZ_JAFREP010000007.1"/>
</dbReference>
<dbReference type="EMBL" id="JAFREP010000007">
    <property type="protein sequence ID" value="MBO1318727.1"/>
    <property type="molecule type" value="Genomic_DNA"/>
</dbReference>
<sequence>MDHTPLFRYLRNCYQEDFGQSALSDVFQRKYEHRWWHSVEEELLFRQAPMTFVAQDWAETVRSKAFLYRKEKQLIYSFLFLIGSATEETSETGTLITAPLIWCPAQITEYEDDYYLALEGDELHCNDSLLAGLSDQPEVLIEALHGLLVPPIDKDRLFQACRLLEKHIDGLNHDPCLDYPTLADAAAVRAARRRAKPGTPLQLLPAALTMMVPKPSAARGVLTELEHLAEGGPISPALEQLLDHQQSIPTEGAGTADLPRVLPLSLSQQQQAILTACENEPLSAVIGPPGTGKSFTIAACALDQAARGHAVLITTRMDDGVDVIAEKCETISGFKDGLIRFGKADTKKAFKAKLEHMVRGMFAQQSHDLPALRRRLQDMAEDIQAQEAALSAACSRQLAWGGLLADPSSKILDRVRRAWTRLRAKREPPLWQAFQTLEDAYASQTQLARGYLRAHYENGLAEAYHQHRPVLQSFLSAVRARQSGLFAERTQALDWSVLFSVLPIWLGRITDCHEVLPLKPGLFDVAIVDEATLCDMASLLPVAQRAKRLCIVGDPYQLRHLSFVSRDRQALFARRHQLSEDKQDHFDFRAKSAMDLAETRATPIFLNEHFRGHPELIAFSNQTYYGDSLRVMTEKPGIHDEPRLRITQCDQPKRDKDGVNAAEVTAVIRHLQNLFGQEKAPPLSVGVLSPFRKQADALNAAISEAFPVEMLQRHRVMVGTPYSFQGQERDCMLLSSALCREDHLAAPRYLARGGVFNVSITRARQFQTLFCSVEPEGLPPHSPLRQYLVHINSLSTEDRQTPAQAGGDPFSEAVAAALAPAGVSVQTGVVVAGMKLDLLLAKGSRVLGLDLVGYPGDFADFFPIQRYHILARAGVPLLPLAYADWLFHQETCVTAILERLVPGADLPAP</sequence>
<dbReference type="AlphaFoldDB" id="A0A8J7Q1J3"/>
<dbReference type="Pfam" id="PF13087">
    <property type="entry name" value="AAA_12"/>
    <property type="match status" value="1"/>
</dbReference>
<dbReference type="CDD" id="cd18808">
    <property type="entry name" value="SF1_C_Upf1"/>
    <property type="match status" value="1"/>
</dbReference>
<accession>A0A8J7Q1J3</accession>
<evidence type="ECO:0000259" key="1">
    <source>
        <dbReference type="Pfam" id="PF13086"/>
    </source>
</evidence>
<gene>
    <name evidence="3" type="ORF">J3U88_09665</name>
</gene>
<comment type="caution">
    <text evidence="3">The sequence shown here is derived from an EMBL/GenBank/DDBJ whole genome shotgun (WGS) entry which is preliminary data.</text>
</comment>
<dbReference type="Pfam" id="PF13086">
    <property type="entry name" value="AAA_11"/>
    <property type="match status" value="1"/>
</dbReference>
<dbReference type="Proteomes" id="UP000664417">
    <property type="component" value="Unassembled WGS sequence"/>
</dbReference>
<evidence type="ECO:0000259" key="2">
    <source>
        <dbReference type="Pfam" id="PF13087"/>
    </source>
</evidence>